<comment type="caution">
    <text evidence="1">The sequence shown here is derived from an EMBL/GenBank/DDBJ whole genome shotgun (WGS) entry which is preliminary data.</text>
</comment>
<protein>
    <recommendedName>
        <fullName evidence="3">Lipoprotein</fullName>
    </recommendedName>
</protein>
<dbReference type="PROSITE" id="PS51257">
    <property type="entry name" value="PROKAR_LIPOPROTEIN"/>
    <property type="match status" value="1"/>
</dbReference>
<sequence length="132" mass="14929">MDIKKQLVIASLLSTTAVLGGCDLSEKKATQPVAGNAEILYGEICKAIDQFNDAFNKKRALESKKRPLTRAEQDEVDDEIHKTTDQVNDAATKIEVLERKKRLLTIAEQDEVDDKLMRRSERIEKENNSKLD</sequence>
<evidence type="ECO:0000313" key="2">
    <source>
        <dbReference type="Proteomes" id="UP000736856"/>
    </source>
</evidence>
<dbReference type="EMBL" id="SEOL01000003">
    <property type="protein sequence ID" value="MBL0848884.1"/>
    <property type="molecule type" value="Genomic_DNA"/>
</dbReference>
<proteinExistence type="predicted"/>
<evidence type="ECO:0008006" key="3">
    <source>
        <dbReference type="Google" id="ProtNLM"/>
    </source>
</evidence>
<organism evidence="1 2">
    <name type="scientific">Candidatus Liberibacter ctenarytainae</name>
    <dbReference type="NCBI Taxonomy" id="2020335"/>
    <lineage>
        <taxon>Bacteria</taxon>
        <taxon>Pseudomonadati</taxon>
        <taxon>Pseudomonadota</taxon>
        <taxon>Alphaproteobacteria</taxon>
        <taxon>Hyphomicrobiales</taxon>
        <taxon>Rhizobiaceae</taxon>
        <taxon>Liberibacter</taxon>
    </lineage>
</organism>
<dbReference type="Proteomes" id="UP000736856">
    <property type="component" value="Unassembled WGS sequence"/>
</dbReference>
<dbReference type="AlphaFoldDB" id="A0A937AEG5"/>
<evidence type="ECO:0000313" key="1">
    <source>
        <dbReference type="EMBL" id="MBL0848884.1"/>
    </source>
</evidence>
<accession>A0A937AEG5</accession>
<name>A0A937AEG5_9HYPH</name>
<reference evidence="1" key="1">
    <citation type="submission" date="2019-02" db="EMBL/GenBank/DDBJ databases">
        <title>A novel Candidatus Liberibacter species associated with the New Zealand native fuchsia psyllid, Ctenarytaina fuchsiae.</title>
        <authorList>
            <person name="Thompson S.M."/>
            <person name="Jorgensen N."/>
            <person name="David C."/>
            <person name="Bulman S.R."/>
            <person name="Smith G.R."/>
        </authorList>
    </citation>
    <scope>NUCLEOTIDE SEQUENCE</scope>
    <source>
        <strain evidence="1">Oxford</strain>
    </source>
</reference>
<gene>
    <name evidence="1" type="ORF">EU981_02115</name>
</gene>